<accession>A0ABX8FHB5</accession>
<reference evidence="1 2" key="1">
    <citation type="submission" date="2021-03" db="EMBL/GenBank/DDBJ databases">
        <title>The first data on the complete genome of the tetrodotoxin-producing bacterium.</title>
        <authorList>
            <person name="Melnikova D.I."/>
            <person name="Nijland R."/>
            <person name="Magarlamov T.Y."/>
        </authorList>
    </citation>
    <scope>NUCLEOTIDE SEQUENCE [LARGE SCALE GENOMIC DNA]</scope>
    <source>
        <strain evidence="1 2">1839</strain>
    </source>
</reference>
<dbReference type="RefSeq" id="WP_214478575.1">
    <property type="nucleotide sequence ID" value="NZ_CP071709.1"/>
</dbReference>
<proteinExistence type="predicted"/>
<evidence type="ECO:0000313" key="1">
    <source>
        <dbReference type="EMBL" id="QVY63425.1"/>
    </source>
</evidence>
<gene>
    <name evidence="1" type="ORF">J1899_10410</name>
</gene>
<dbReference type="Proteomes" id="UP000679247">
    <property type="component" value="Chromosome"/>
</dbReference>
<evidence type="ECO:0000313" key="2">
    <source>
        <dbReference type="Proteomes" id="UP000679247"/>
    </source>
</evidence>
<keyword evidence="2" id="KW-1185">Reference proteome</keyword>
<dbReference type="EMBL" id="CP071709">
    <property type="protein sequence ID" value="QVY63425.1"/>
    <property type="molecule type" value="Genomic_DNA"/>
</dbReference>
<sequence length="76" mass="8496">MRETGHETLVTGKKSRVFFQKQDIASLNGEKVLEISETLLQSPQTVSQELVTVKTVTLTTYNPDESPLPADFFVLL</sequence>
<organism evidence="1 2">
    <name type="scientific">Cytobacillus gottheilii</name>
    <dbReference type="NCBI Taxonomy" id="859144"/>
    <lineage>
        <taxon>Bacteria</taxon>
        <taxon>Bacillati</taxon>
        <taxon>Bacillota</taxon>
        <taxon>Bacilli</taxon>
        <taxon>Bacillales</taxon>
        <taxon>Bacillaceae</taxon>
        <taxon>Cytobacillus</taxon>
    </lineage>
</organism>
<protein>
    <submittedName>
        <fullName evidence="1">Uncharacterized protein</fullName>
    </submittedName>
</protein>
<name>A0ABX8FHB5_9BACI</name>